<comment type="caution">
    <text evidence="3">The sequence shown here is derived from an EMBL/GenBank/DDBJ whole genome shotgun (WGS) entry which is preliminary data.</text>
</comment>
<evidence type="ECO:0000313" key="5">
    <source>
        <dbReference type="Proteomes" id="UP000243640"/>
    </source>
</evidence>
<dbReference type="Proteomes" id="UP000295058">
    <property type="component" value="Unassembled WGS sequence"/>
</dbReference>
<dbReference type="InterPro" id="IPR038177">
    <property type="entry name" value="IAT_beta_sf"/>
</dbReference>
<organism evidence="3 5">
    <name type="scientific">Oceanimonas baumannii</name>
    <dbReference type="NCBI Taxonomy" id="129578"/>
    <lineage>
        <taxon>Bacteria</taxon>
        <taxon>Pseudomonadati</taxon>
        <taxon>Pseudomonadota</taxon>
        <taxon>Gammaproteobacteria</taxon>
        <taxon>Aeromonadales</taxon>
        <taxon>Aeromonadaceae</taxon>
        <taxon>Oceanimonas</taxon>
    </lineage>
</organism>
<dbReference type="InterPro" id="IPR024519">
    <property type="entry name" value="IAT_beta"/>
</dbReference>
<dbReference type="AlphaFoldDB" id="A0A235C9T5"/>
<evidence type="ECO:0000256" key="1">
    <source>
        <dbReference type="SAM" id="SignalP"/>
    </source>
</evidence>
<feature type="chain" id="PRO_5012150101" evidence="1">
    <location>
        <begin position="19"/>
        <end position="396"/>
    </location>
</feature>
<dbReference type="RefSeq" id="WP_094279599.1">
    <property type="nucleotide sequence ID" value="NZ_NQJF01000017.1"/>
</dbReference>
<feature type="signal peptide" evidence="1">
    <location>
        <begin position="1"/>
        <end position="18"/>
    </location>
</feature>
<reference evidence="4 6" key="2">
    <citation type="submission" date="2019-03" db="EMBL/GenBank/DDBJ databases">
        <title>Genomic Encyclopedia of Archaeal and Bacterial Type Strains, Phase II (KMG-II): from individual species to whole genera.</title>
        <authorList>
            <person name="Goeker M."/>
        </authorList>
    </citation>
    <scope>NUCLEOTIDE SEQUENCE [LARGE SCALE GENOMIC DNA]</scope>
    <source>
        <strain evidence="4 6">DSM 15594</strain>
    </source>
</reference>
<evidence type="ECO:0000313" key="3">
    <source>
        <dbReference type="EMBL" id="OYD21252.1"/>
    </source>
</evidence>
<dbReference type="Proteomes" id="UP000243640">
    <property type="component" value="Unassembled WGS sequence"/>
</dbReference>
<accession>A0A235C9T5</accession>
<dbReference type="EMBL" id="SODO01000018">
    <property type="protein sequence ID" value="TDW55367.1"/>
    <property type="molecule type" value="Genomic_DNA"/>
</dbReference>
<evidence type="ECO:0000313" key="6">
    <source>
        <dbReference type="Proteomes" id="UP000295058"/>
    </source>
</evidence>
<dbReference type="EMBL" id="NQJF01000017">
    <property type="protein sequence ID" value="OYD21252.1"/>
    <property type="molecule type" value="Genomic_DNA"/>
</dbReference>
<proteinExistence type="predicted"/>
<dbReference type="OrthoDB" id="5597173at2"/>
<protein>
    <submittedName>
        <fullName evidence="4">Inverse autotransporter-like protein with beta domain</fullName>
    </submittedName>
</protein>
<keyword evidence="6" id="KW-1185">Reference proteome</keyword>
<sequence length="396" mass="44816">MRWLCLLLWLLSVGAASAAGPVMVMHQVAEGESWAELARRFQLNERQLRWKFNRERFMVPLSSGDWVWVPAKPVTPSSPPSSVSAATPSAVTEFAAASQPRYPSALPELGRPDPARAPKSDELMLTLASAAKAAATDDLDGFVLAQTELLADDTLSFGTSRLAALPWLNPSDWYWDYQLPLFDLDAKANSQLSLPVWDKVSSELGVDYRDDRLTYQLGLHYQQSLVAETMLHMEPLFDYQEDTAHRRGGILLWLERQDLRLGTVQYQPLSPWRAGERPAAGRVWFGEGNISALPGLSVSGRHYQWQGRQLQLFGSGDKYKATGSGQWSLNYSPWRILRLQTSLLSNSESEFEPRFRLMFELPLRLAPGLWWQPADRAGLAEYRPLQYHRVMVLEQR</sequence>
<evidence type="ECO:0000313" key="4">
    <source>
        <dbReference type="EMBL" id="TDW55367.1"/>
    </source>
</evidence>
<gene>
    <name evidence="3" type="ORF">B6S09_16515</name>
    <name evidence="4" type="ORF">LY04_03349</name>
</gene>
<keyword evidence="1" id="KW-0732">Signal</keyword>
<name>A0A235C9T5_9GAMM</name>
<dbReference type="Gene3D" id="2.40.160.160">
    <property type="entry name" value="Inverse autotransporter, beta-domain"/>
    <property type="match status" value="1"/>
</dbReference>
<evidence type="ECO:0000259" key="2">
    <source>
        <dbReference type="Pfam" id="PF11924"/>
    </source>
</evidence>
<dbReference type="Pfam" id="PF11924">
    <property type="entry name" value="IAT_beta"/>
    <property type="match status" value="1"/>
</dbReference>
<reference evidence="3 5" key="1">
    <citation type="submission" date="2017-08" db="EMBL/GenBank/DDBJ databases">
        <title>Draft Genome Sequence of the Marine Bacterium Oceanimonas baumannii ATCC 700832.</title>
        <authorList>
            <person name="Mcclelland W.D."/>
            <person name="Brennan M.A."/>
            <person name="Trachtenberg A.M."/>
            <person name="Maclea K.S."/>
        </authorList>
    </citation>
    <scope>NUCLEOTIDE SEQUENCE [LARGE SCALE GENOMIC DNA]</scope>
    <source>
        <strain evidence="3 5">ATCC 700832</strain>
    </source>
</reference>
<feature type="domain" description="Inverse autotransporter beta-domain" evidence="2">
    <location>
        <begin position="204"/>
        <end position="349"/>
    </location>
</feature>